<organism evidence="1 2">
    <name type="scientific">Natronoglycomyces albus</name>
    <dbReference type="NCBI Taxonomy" id="2811108"/>
    <lineage>
        <taxon>Bacteria</taxon>
        <taxon>Bacillati</taxon>
        <taxon>Actinomycetota</taxon>
        <taxon>Actinomycetes</taxon>
        <taxon>Glycomycetales</taxon>
        <taxon>Glycomycetaceae</taxon>
        <taxon>Natronoglycomyces</taxon>
    </lineage>
</organism>
<name>A0A895XX30_9ACTN</name>
<accession>A0A895XX30</accession>
<reference evidence="1" key="1">
    <citation type="submission" date="2021-02" db="EMBL/GenBank/DDBJ databases">
        <title>Natronoglycomyces albus gen. nov., sp. nov, a haloalkaliphilic actinobacterium from a soda solonchak soil.</title>
        <authorList>
            <person name="Sorokin D.Y."/>
            <person name="Khijniak T.V."/>
            <person name="Zakharycheva A.P."/>
            <person name="Boueva O.V."/>
            <person name="Ariskina E.V."/>
            <person name="Hahnke R.L."/>
            <person name="Bunk B."/>
            <person name="Sproer C."/>
            <person name="Schumann P."/>
            <person name="Evtushenko L.I."/>
            <person name="Kublanov I.V."/>
        </authorList>
    </citation>
    <scope>NUCLEOTIDE SEQUENCE</scope>
    <source>
        <strain evidence="1">DSM 106290</strain>
    </source>
</reference>
<dbReference type="Proteomes" id="UP000662939">
    <property type="component" value="Chromosome"/>
</dbReference>
<dbReference type="AlphaFoldDB" id="A0A895XX30"/>
<sequence length="68" mass="7665">MNGQRRDWLVTLSLPVEASTKGEAVRQFWSYVRSLGPSELPTFVAPYGNELDGQAYLLGVEHEQDPEE</sequence>
<protein>
    <submittedName>
        <fullName evidence="1">Uncharacterized protein</fullName>
    </submittedName>
</protein>
<dbReference type="KEGG" id="nav:JQS30_12560"/>
<keyword evidence="2" id="KW-1185">Reference proteome</keyword>
<proteinExistence type="predicted"/>
<evidence type="ECO:0000313" key="2">
    <source>
        <dbReference type="Proteomes" id="UP000662939"/>
    </source>
</evidence>
<evidence type="ECO:0000313" key="1">
    <source>
        <dbReference type="EMBL" id="QSB07076.1"/>
    </source>
</evidence>
<dbReference type="EMBL" id="CP070496">
    <property type="protein sequence ID" value="QSB07076.1"/>
    <property type="molecule type" value="Genomic_DNA"/>
</dbReference>
<gene>
    <name evidence="1" type="ORF">JQS30_12560</name>
</gene>